<dbReference type="SUPFAM" id="SSF52540">
    <property type="entry name" value="P-loop containing nucleoside triphosphate hydrolases"/>
    <property type="match status" value="2"/>
</dbReference>
<dbReference type="GO" id="GO:0005524">
    <property type="term" value="F:ATP binding"/>
    <property type="evidence" value="ECO:0007669"/>
    <property type="project" value="UniProtKB-KW"/>
</dbReference>
<evidence type="ECO:0000313" key="5">
    <source>
        <dbReference type="EMBL" id="MBB4016091.1"/>
    </source>
</evidence>
<dbReference type="CDD" id="cd03216">
    <property type="entry name" value="ABC_Carb_Monos_I"/>
    <property type="match status" value="1"/>
</dbReference>
<dbReference type="InterPro" id="IPR017871">
    <property type="entry name" value="ABC_transporter-like_CS"/>
</dbReference>
<evidence type="ECO:0000256" key="1">
    <source>
        <dbReference type="ARBA" id="ARBA00005417"/>
    </source>
</evidence>
<reference evidence="5 6" key="1">
    <citation type="submission" date="2020-08" db="EMBL/GenBank/DDBJ databases">
        <title>Genomic Encyclopedia of Type Strains, Phase IV (KMG-IV): sequencing the most valuable type-strain genomes for metagenomic binning, comparative biology and taxonomic classification.</title>
        <authorList>
            <person name="Goeker M."/>
        </authorList>
    </citation>
    <scope>NUCLEOTIDE SEQUENCE [LARGE SCALE GENOMIC DNA]</scope>
    <source>
        <strain evidence="5 6">DSM 103737</strain>
    </source>
</reference>
<accession>A0A840BRM5</accession>
<evidence type="ECO:0000256" key="2">
    <source>
        <dbReference type="ARBA" id="ARBA00022741"/>
    </source>
</evidence>
<dbReference type="Gene3D" id="3.40.50.300">
    <property type="entry name" value="P-loop containing nucleotide triphosphate hydrolases"/>
    <property type="match status" value="2"/>
</dbReference>
<keyword evidence="3 5" id="KW-0067">ATP-binding</keyword>
<dbReference type="AlphaFoldDB" id="A0A840BRM5"/>
<dbReference type="PANTHER" id="PTHR43790:SF4">
    <property type="entry name" value="GUANOSINE IMPORT ATP-BINDING PROTEIN NUPO"/>
    <property type="match status" value="1"/>
</dbReference>
<organism evidence="5 6">
    <name type="scientific">Chelatococcus caeni</name>
    <dbReference type="NCBI Taxonomy" id="1348468"/>
    <lineage>
        <taxon>Bacteria</taxon>
        <taxon>Pseudomonadati</taxon>
        <taxon>Pseudomonadota</taxon>
        <taxon>Alphaproteobacteria</taxon>
        <taxon>Hyphomicrobiales</taxon>
        <taxon>Chelatococcaceae</taxon>
        <taxon>Chelatococcus</taxon>
    </lineage>
</organism>
<feature type="domain" description="ABC transporter" evidence="4">
    <location>
        <begin position="20"/>
        <end position="251"/>
    </location>
</feature>
<dbReference type="PANTHER" id="PTHR43790">
    <property type="entry name" value="CARBOHYDRATE TRANSPORT ATP-BINDING PROTEIN MG119-RELATED"/>
    <property type="match status" value="1"/>
</dbReference>
<comment type="similarity">
    <text evidence="1">Belongs to the ABC transporter superfamily.</text>
</comment>
<evidence type="ECO:0000313" key="6">
    <source>
        <dbReference type="Proteomes" id="UP000577362"/>
    </source>
</evidence>
<evidence type="ECO:0000259" key="4">
    <source>
        <dbReference type="PROSITE" id="PS50893"/>
    </source>
</evidence>
<feature type="domain" description="ABC transporter" evidence="4">
    <location>
        <begin position="270"/>
        <end position="514"/>
    </location>
</feature>
<protein>
    <submittedName>
        <fullName evidence="5">Simple sugar transport system ATP-binding protein</fullName>
    </submittedName>
</protein>
<dbReference type="SMART" id="SM00382">
    <property type="entry name" value="AAA"/>
    <property type="match status" value="1"/>
</dbReference>
<dbReference type="InterPro" id="IPR003593">
    <property type="entry name" value="AAA+_ATPase"/>
</dbReference>
<keyword evidence="2" id="KW-0547">Nucleotide-binding</keyword>
<gene>
    <name evidence="5" type="ORF">GGR16_001097</name>
</gene>
<evidence type="ECO:0000256" key="3">
    <source>
        <dbReference type="ARBA" id="ARBA00022840"/>
    </source>
</evidence>
<sequence>MTELGATAGAGADETGPPLIAMHGITKVFGSLVANDHIDLAIRAGEIHALLGENGAGKSTLVKILYGLLEPTEGEIRWRGEPVRLAGPQEARSLGIGMVFQHFSLFENLTVAENIAAAMPPDLSLAEVAAKARDVSGQYGLSVDLDRPVWTLSAGERQRIEIIRCLLQDPRLIVLDEPTSVLTPQEADRLFVTLERLAASGCAILYISHRLEEVRRLCSSATILRAGRVVATIDPRAVSAREIAGLMVGTALHDVVAGRGAAEGAPRLVVRGLSLASEKAHGQALRDIELAVRAGEVLGIAGVAGNGQGELFAALSGERLAHGPDVVAIDGKPVGHLGVTERRRLGAAFVPEERLGHGAVPDHRLAENTLLSRHGTGGLVSRGFVLADATRALATRIIETFDVRKEGADPRARTLSGGNLQKFVVGREILREPGVLVVNQPTWGVDAGAAALIRQALVDLARSGSAVLIISQDLDELFEMADRIAVIHAGELSAPEATGDLTRETVGLLMTGAAAPKGTVHAH</sequence>
<keyword evidence="6" id="KW-1185">Reference proteome</keyword>
<dbReference type="Proteomes" id="UP000577362">
    <property type="component" value="Unassembled WGS sequence"/>
</dbReference>
<dbReference type="Pfam" id="PF00005">
    <property type="entry name" value="ABC_tran"/>
    <property type="match status" value="2"/>
</dbReference>
<dbReference type="PROSITE" id="PS50893">
    <property type="entry name" value="ABC_TRANSPORTER_2"/>
    <property type="match status" value="2"/>
</dbReference>
<comment type="caution">
    <text evidence="5">The sequence shown here is derived from an EMBL/GenBank/DDBJ whole genome shotgun (WGS) entry which is preliminary data.</text>
</comment>
<dbReference type="GO" id="GO:0016887">
    <property type="term" value="F:ATP hydrolysis activity"/>
    <property type="evidence" value="ECO:0007669"/>
    <property type="project" value="InterPro"/>
</dbReference>
<keyword evidence="5" id="KW-0762">Sugar transport</keyword>
<dbReference type="InterPro" id="IPR003439">
    <property type="entry name" value="ABC_transporter-like_ATP-bd"/>
</dbReference>
<dbReference type="CDD" id="cd03215">
    <property type="entry name" value="ABC_Carb_Monos_II"/>
    <property type="match status" value="1"/>
</dbReference>
<dbReference type="PROSITE" id="PS00211">
    <property type="entry name" value="ABC_TRANSPORTER_1"/>
    <property type="match status" value="2"/>
</dbReference>
<keyword evidence="5" id="KW-0813">Transport</keyword>
<proteinExistence type="inferred from homology"/>
<name>A0A840BRM5_9HYPH</name>
<dbReference type="InterPro" id="IPR027417">
    <property type="entry name" value="P-loop_NTPase"/>
</dbReference>
<dbReference type="EMBL" id="JACIEN010000001">
    <property type="protein sequence ID" value="MBB4016091.1"/>
    <property type="molecule type" value="Genomic_DNA"/>
</dbReference>
<dbReference type="InterPro" id="IPR050107">
    <property type="entry name" value="ABC_carbohydrate_import_ATPase"/>
</dbReference>